<accession>A0A8S5NZ56</accession>
<sequence length="303" mass="36319">MGFNVLDTLNSKSRQQAQTGQLSNWYANMTYEETKAGIRDGITKIKESFVEVGYYLRKIQRTEEYKADGYKDIWEFADQEYGLHRSTASRWMKMNELFSQNGESPYLKEEYQQFGKSQLQEMLYLEEDTRQQVTKDMTVREIRELRKTEESIENPMQEEIPGQMEIHDYPEVVEGITEEPFPEHQTLSEEQQEEPREEIIEAEYKEAFPILKNKEEREVFLNDYHKWPVWCRNTYTEEIFYRYDLPDGSAIIVKEYPYTSWQWKGEVRTEKYLLKPDTKHFADGKTNITALIEHLKEVGKWQK</sequence>
<organism evidence="1">
    <name type="scientific">Siphoviridae sp. ctNU74</name>
    <dbReference type="NCBI Taxonomy" id="2825471"/>
    <lineage>
        <taxon>Viruses</taxon>
        <taxon>Duplodnaviria</taxon>
        <taxon>Heunggongvirae</taxon>
        <taxon>Uroviricota</taxon>
        <taxon>Caudoviricetes</taxon>
    </lineage>
</organism>
<evidence type="ECO:0000313" key="1">
    <source>
        <dbReference type="EMBL" id="DAD99472.1"/>
    </source>
</evidence>
<name>A0A8S5NZ56_9CAUD</name>
<proteinExistence type="predicted"/>
<reference evidence="1" key="1">
    <citation type="journal article" date="2021" name="Proc. Natl. Acad. Sci. U.S.A.">
        <title>A Catalog of Tens of Thousands of Viruses from Human Metagenomes Reveals Hidden Associations with Chronic Diseases.</title>
        <authorList>
            <person name="Tisza M.J."/>
            <person name="Buck C.B."/>
        </authorList>
    </citation>
    <scope>NUCLEOTIDE SEQUENCE</scope>
    <source>
        <strain evidence="1">CtNU74</strain>
    </source>
</reference>
<dbReference type="EMBL" id="BK015285">
    <property type="protein sequence ID" value="DAD99472.1"/>
    <property type="molecule type" value="Genomic_DNA"/>
</dbReference>
<protein>
    <submittedName>
        <fullName evidence="1">Uncharacterized protein</fullName>
    </submittedName>
</protein>